<organism evidence="5 6">
    <name type="scientific">Oceaniferula flava</name>
    <dbReference type="NCBI Taxonomy" id="2800421"/>
    <lineage>
        <taxon>Bacteria</taxon>
        <taxon>Pseudomonadati</taxon>
        <taxon>Verrucomicrobiota</taxon>
        <taxon>Verrucomicrobiia</taxon>
        <taxon>Verrucomicrobiales</taxon>
        <taxon>Verrucomicrobiaceae</taxon>
        <taxon>Oceaniferula</taxon>
    </lineage>
</organism>
<keyword evidence="2" id="KW-0238">DNA-binding</keyword>
<dbReference type="SMART" id="SM00342">
    <property type="entry name" value="HTH_ARAC"/>
    <property type="match status" value="1"/>
</dbReference>
<dbReference type="InterPro" id="IPR035965">
    <property type="entry name" value="PAS-like_dom_sf"/>
</dbReference>
<dbReference type="GO" id="GO:0003700">
    <property type="term" value="F:DNA-binding transcription factor activity"/>
    <property type="evidence" value="ECO:0007669"/>
    <property type="project" value="InterPro"/>
</dbReference>
<dbReference type="NCBIfam" id="TIGR00229">
    <property type="entry name" value="sensory_box"/>
    <property type="match status" value="1"/>
</dbReference>
<dbReference type="PANTHER" id="PTHR43280:SF28">
    <property type="entry name" value="HTH-TYPE TRANSCRIPTIONAL ACTIVATOR RHAS"/>
    <property type="match status" value="1"/>
</dbReference>
<dbReference type="SUPFAM" id="SSF55785">
    <property type="entry name" value="PYP-like sensor domain (PAS domain)"/>
    <property type="match status" value="1"/>
</dbReference>
<dbReference type="Gene3D" id="3.30.450.20">
    <property type="entry name" value="PAS domain"/>
    <property type="match status" value="1"/>
</dbReference>
<evidence type="ECO:0000256" key="3">
    <source>
        <dbReference type="ARBA" id="ARBA00023163"/>
    </source>
</evidence>
<evidence type="ECO:0000256" key="2">
    <source>
        <dbReference type="ARBA" id="ARBA00023125"/>
    </source>
</evidence>
<dbReference type="EMBL" id="JAENIG010000003">
    <property type="protein sequence ID" value="MBK1854641.1"/>
    <property type="molecule type" value="Genomic_DNA"/>
</dbReference>
<reference evidence="5" key="1">
    <citation type="submission" date="2021-01" db="EMBL/GenBank/DDBJ databases">
        <title>Modified the classification status of verrucomicrobia.</title>
        <authorList>
            <person name="Feng X."/>
        </authorList>
    </citation>
    <scope>NUCLEOTIDE SEQUENCE</scope>
    <source>
        <strain evidence="5">5K15</strain>
    </source>
</reference>
<keyword evidence="6" id="KW-1185">Reference proteome</keyword>
<sequence length="244" mass="27366">MSRRDDFLKILDTPMVAEQLFAEVPDIVFCMKDLNGYYISVNPAFALRLGVASVDQIIDKTASEIFPPHLAAVYEEQDKNVLEKGEEIKNRLELNFNPHGREGWYLATKIPLFDVDKNIIGLASISRDLLTPSDTDLRFAGVAQVVDTIQRGYSEEISTSDLAKQADLNLTQLDRRMRKVFKVSTSQFIRKIRIENAARMLAITDKPIIEIALDCGYGDQSAFTRQFRATVGMAPGAYRAAATK</sequence>
<dbReference type="InterPro" id="IPR020449">
    <property type="entry name" value="Tscrpt_reg_AraC-type_HTH"/>
</dbReference>
<evidence type="ECO:0000313" key="5">
    <source>
        <dbReference type="EMBL" id="MBK1854641.1"/>
    </source>
</evidence>
<dbReference type="SUPFAM" id="SSF46689">
    <property type="entry name" value="Homeodomain-like"/>
    <property type="match status" value="1"/>
</dbReference>
<dbReference type="Pfam" id="PF08448">
    <property type="entry name" value="PAS_4"/>
    <property type="match status" value="1"/>
</dbReference>
<dbReference type="InterPro" id="IPR018062">
    <property type="entry name" value="HTH_AraC-typ_CS"/>
</dbReference>
<keyword evidence="1" id="KW-0805">Transcription regulation</keyword>
<dbReference type="Pfam" id="PF12833">
    <property type="entry name" value="HTH_18"/>
    <property type="match status" value="1"/>
</dbReference>
<evidence type="ECO:0000313" key="6">
    <source>
        <dbReference type="Proteomes" id="UP000634206"/>
    </source>
</evidence>
<comment type="caution">
    <text evidence="5">The sequence shown here is derived from an EMBL/GenBank/DDBJ whole genome shotgun (WGS) entry which is preliminary data.</text>
</comment>
<dbReference type="InterPro" id="IPR018060">
    <property type="entry name" value="HTH_AraC"/>
</dbReference>
<proteinExistence type="predicted"/>
<dbReference type="Proteomes" id="UP000634206">
    <property type="component" value="Unassembled WGS sequence"/>
</dbReference>
<evidence type="ECO:0000259" key="4">
    <source>
        <dbReference type="PROSITE" id="PS01124"/>
    </source>
</evidence>
<dbReference type="PRINTS" id="PR00032">
    <property type="entry name" value="HTHARAC"/>
</dbReference>
<dbReference type="Gene3D" id="1.10.10.60">
    <property type="entry name" value="Homeodomain-like"/>
    <property type="match status" value="1"/>
</dbReference>
<dbReference type="AlphaFoldDB" id="A0AAE2SAP4"/>
<dbReference type="PROSITE" id="PS00041">
    <property type="entry name" value="HTH_ARAC_FAMILY_1"/>
    <property type="match status" value="1"/>
</dbReference>
<dbReference type="InterPro" id="IPR009057">
    <property type="entry name" value="Homeodomain-like_sf"/>
</dbReference>
<dbReference type="InterPro" id="IPR013656">
    <property type="entry name" value="PAS_4"/>
</dbReference>
<keyword evidence="3" id="KW-0804">Transcription</keyword>
<gene>
    <name evidence="5" type="ORF">JIN83_06700</name>
</gene>
<protein>
    <submittedName>
        <fullName evidence="5">AraC family transcriptional regulator</fullName>
    </submittedName>
</protein>
<feature type="domain" description="HTH araC/xylS-type" evidence="4">
    <location>
        <begin position="143"/>
        <end position="241"/>
    </location>
</feature>
<evidence type="ECO:0000256" key="1">
    <source>
        <dbReference type="ARBA" id="ARBA00023015"/>
    </source>
</evidence>
<dbReference type="InterPro" id="IPR000014">
    <property type="entry name" value="PAS"/>
</dbReference>
<dbReference type="PANTHER" id="PTHR43280">
    <property type="entry name" value="ARAC-FAMILY TRANSCRIPTIONAL REGULATOR"/>
    <property type="match status" value="1"/>
</dbReference>
<dbReference type="GO" id="GO:0043565">
    <property type="term" value="F:sequence-specific DNA binding"/>
    <property type="evidence" value="ECO:0007669"/>
    <property type="project" value="InterPro"/>
</dbReference>
<dbReference type="PROSITE" id="PS01124">
    <property type="entry name" value="HTH_ARAC_FAMILY_2"/>
    <property type="match status" value="1"/>
</dbReference>
<dbReference type="RefSeq" id="WP_309489246.1">
    <property type="nucleotide sequence ID" value="NZ_JAENIG010000003.1"/>
</dbReference>
<accession>A0AAE2SAP4</accession>
<name>A0AAE2SAP4_9BACT</name>